<gene>
    <name evidence="3" type="ORF">BGAL_0157g00070</name>
</gene>
<evidence type="ECO:0000259" key="1">
    <source>
        <dbReference type="Pfam" id="PF01977"/>
    </source>
</evidence>
<organism evidence="3 4">
    <name type="scientific">Botrytis galanthina</name>
    <dbReference type="NCBI Taxonomy" id="278940"/>
    <lineage>
        <taxon>Eukaryota</taxon>
        <taxon>Fungi</taxon>
        <taxon>Dikarya</taxon>
        <taxon>Ascomycota</taxon>
        <taxon>Pezizomycotina</taxon>
        <taxon>Leotiomycetes</taxon>
        <taxon>Helotiales</taxon>
        <taxon>Sclerotiniaceae</taxon>
        <taxon>Botrytis</taxon>
    </lineage>
</organism>
<dbReference type="InterPro" id="IPR048304">
    <property type="entry name" value="UbiD_Rift_dom"/>
</dbReference>
<feature type="domain" description="3-octaprenyl-4-hydroxybenzoate carboxy-lyase-like Rift-related" evidence="1">
    <location>
        <begin position="104"/>
        <end position="229"/>
    </location>
</feature>
<dbReference type="OrthoDB" id="3549462at2759"/>
<protein>
    <recommendedName>
        <fullName evidence="5">UbiD family decarboxylase</fullName>
    </recommendedName>
</protein>
<dbReference type="InterPro" id="IPR002830">
    <property type="entry name" value="UbiD"/>
</dbReference>
<evidence type="ECO:0000313" key="4">
    <source>
        <dbReference type="Proteomes" id="UP000308671"/>
    </source>
</evidence>
<dbReference type="PANTHER" id="PTHR30108:SF17">
    <property type="entry name" value="FERULIC ACID DECARBOXYLASE 1"/>
    <property type="match status" value="1"/>
</dbReference>
<dbReference type="Proteomes" id="UP000308671">
    <property type="component" value="Unassembled WGS sequence"/>
</dbReference>
<comment type="caution">
    <text evidence="3">The sequence shown here is derived from an EMBL/GenBank/DDBJ whole genome shotgun (WGS) entry which is preliminary data.</text>
</comment>
<dbReference type="Pfam" id="PF01977">
    <property type="entry name" value="UbiD"/>
    <property type="match status" value="1"/>
</dbReference>
<dbReference type="InterPro" id="IPR049383">
    <property type="entry name" value="UbiD-like_N"/>
</dbReference>
<reference evidence="3 4" key="1">
    <citation type="submission" date="2017-12" db="EMBL/GenBank/DDBJ databases">
        <title>Comparative genomics of Botrytis spp.</title>
        <authorList>
            <person name="Valero-Jimenez C.A."/>
            <person name="Tapia P."/>
            <person name="Veloso J."/>
            <person name="Silva-Moreno E."/>
            <person name="Staats M."/>
            <person name="Valdes J.H."/>
            <person name="Van Kan J.A.L."/>
        </authorList>
    </citation>
    <scope>NUCLEOTIDE SEQUENCE [LARGE SCALE GENOMIC DNA]</scope>
    <source>
        <strain evidence="3 4">MUCL435</strain>
    </source>
</reference>
<sequence length="238" mass="26779">MSPTDLSSYLSKSNRELPPLNFREFVEALKKDNDIVEIDDEIDPYLEAGAIIHKACETDAPALLLNNMKGAENGLWRIRKLRHLCAMTPLRTANATPIPPNIVSSGRVKENKLFGDEFYLDKFPSPWLHQADGGKYVQTYGMRFVQTPDKSWKNWSIARAMVHDKSHLAGLVIEPQHIWQIHQQWKKIGKDAPWALAFGVPPVAIMAASMPIPDGVTESRYIGAMTGSRNLTEFLPTE</sequence>
<evidence type="ECO:0008006" key="5">
    <source>
        <dbReference type="Google" id="ProtNLM"/>
    </source>
</evidence>
<evidence type="ECO:0000259" key="2">
    <source>
        <dbReference type="Pfam" id="PF20695"/>
    </source>
</evidence>
<dbReference type="AlphaFoldDB" id="A0A4S8QXY8"/>
<dbReference type="PANTHER" id="PTHR30108">
    <property type="entry name" value="3-OCTAPRENYL-4-HYDROXYBENZOATE CARBOXY-LYASE-RELATED"/>
    <property type="match status" value="1"/>
</dbReference>
<accession>A0A4S8QXY8</accession>
<proteinExistence type="predicted"/>
<name>A0A4S8QXY8_9HELO</name>
<dbReference type="GO" id="GO:0005737">
    <property type="term" value="C:cytoplasm"/>
    <property type="evidence" value="ECO:0007669"/>
    <property type="project" value="TreeGrafter"/>
</dbReference>
<evidence type="ECO:0000313" key="3">
    <source>
        <dbReference type="EMBL" id="THV50273.1"/>
    </source>
</evidence>
<dbReference type="EMBL" id="PQXL01000157">
    <property type="protein sequence ID" value="THV50273.1"/>
    <property type="molecule type" value="Genomic_DNA"/>
</dbReference>
<dbReference type="GO" id="GO:0033494">
    <property type="term" value="P:ferulate metabolic process"/>
    <property type="evidence" value="ECO:0007669"/>
    <property type="project" value="TreeGrafter"/>
</dbReference>
<feature type="domain" description="3-octaprenyl-4-hydroxybenzoate carboxy-lyase-like N-terminal" evidence="2">
    <location>
        <begin position="26"/>
        <end position="77"/>
    </location>
</feature>
<dbReference type="SUPFAM" id="SSF50475">
    <property type="entry name" value="FMN-binding split barrel"/>
    <property type="match status" value="1"/>
</dbReference>
<dbReference type="Pfam" id="PF20695">
    <property type="entry name" value="UbiD_N"/>
    <property type="match status" value="1"/>
</dbReference>
<keyword evidence="4" id="KW-1185">Reference proteome</keyword>
<dbReference type="GO" id="GO:0046281">
    <property type="term" value="P:cinnamic acid catabolic process"/>
    <property type="evidence" value="ECO:0007669"/>
    <property type="project" value="TreeGrafter"/>
</dbReference>
<dbReference type="GO" id="GO:0016831">
    <property type="term" value="F:carboxy-lyase activity"/>
    <property type="evidence" value="ECO:0007669"/>
    <property type="project" value="InterPro"/>
</dbReference>